<feature type="domain" description="Anaphase-promoting complex subunit 5" evidence="2">
    <location>
        <begin position="193"/>
        <end position="215"/>
    </location>
</feature>
<comment type="caution">
    <text evidence="3">The sequence shown here is derived from an EMBL/GenBank/DDBJ whole genome shotgun (WGS) entry which is preliminary data.</text>
</comment>
<feature type="region of interest" description="Disordered" evidence="1">
    <location>
        <begin position="431"/>
        <end position="452"/>
    </location>
</feature>
<evidence type="ECO:0000313" key="4">
    <source>
        <dbReference type="Proteomes" id="UP001501444"/>
    </source>
</evidence>
<dbReference type="EMBL" id="BAAARV010000007">
    <property type="protein sequence ID" value="GAA2332265.1"/>
    <property type="molecule type" value="Genomic_DNA"/>
</dbReference>
<dbReference type="Proteomes" id="UP001501444">
    <property type="component" value="Unassembled WGS sequence"/>
</dbReference>
<dbReference type="SUPFAM" id="SSF48452">
    <property type="entry name" value="TPR-like"/>
    <property type="match status" value="1"/>
</dbReference>
<sequence length="845" mass="91728">MTADDDPLGQATALINLAETRAAAGEPGAALAAVDEAGAEIARIPDEGDRKRLLAVAAAVRVAPLAATEGEDAAREAVVDAVAKLRAVVADHVPTAPFLLRALAQLVAFEDRAGRPGEALQAVAEEVAVRQWLVGRDAGEPDELPSAVRGLARRLVAQGRTEDAVLATIESLEVLGAAEEEGRAARADQLDDLAGLHAALGRTGEAIRAAEESVAQYRALVGDRPAALADDHSAGLAEAHSAGLAGALLNLGTLLARQHRGAEAEAVTAEAVEAFRELGDEDNLAAALDNHGNRLAELGREPEAIERTREAVRIRAALAAERPDPYAVDFARSLGNLATRLMAVDPGEALATYGEAIERYRRAPGPRDERRGFELAAQLTNYAAVLRLAGRDGEAVVAAREAVELLAPLAAASPALYHHAYLQAQRMVEEPGEPAGPRVFSPPAEDPQVPEAPGVRLVRGSALLTWTAFKESRQLEPGEYVDLTSLADVAEDHRLICVSHRWMSPAHPDPDGRQLRELQGRLRELPGLEPRQCLVFFDFAAVPQRPRTAAEDAAFRFLIARLDRVFQAADMVLVLSGGYTDYRDRSWCFLELVISERNRKLFADQRAVADDLAFMGILGIGVEEQLGVARIVTSYDFRYKRTASQALAIAAILAHLDICRTSRADDRHLVRQMMFQYFWRQRLSPYSKMILALHRHFDVSFGLLTPDGFVAARPYFEHPDWPRLPPLEPGGLLAPGDGRPNVYATPSIAYEVAEPVLRLSLPGTPDLTQYLAAFQSEPGWRSYVVSAATIALAQGDHFPTARHVVHTLLEKFPPLGFTDDPRYGYLFLLDDDYDDETAVFIDGDR</sequence>
<dbReference type="InterPro" id="IPR026000">
    <property type="entry name" value="Apc5_dom"/>
</dbReference>
<dbReference type="Gene3D" id="1.25.40.10">
    <property type="entry name" value="Tetratricopeptide repeat domain"/>
    <property type="match status" value="2"/>
</dbReference>
<dbReference type="RefSeq" id="WP_344611130.1">
    <property type="nucleotide sequence ID" value="NZ_BAAARV010000007.1"/>
</dbReference>
<dbReference type="Pfam" id="PF12862">
    <property type="entry name" value="ANAPC5"/>
    <property type="match status" value="3"/>
</dbReference>
<dbReference type="Pfam" id="PF13424">
    <property type="entry name" value="TPR_12"/>
    <property type="match status" value="1"/>
</dbReference>
<name>A0ABN3FKE7_9ACTN</name>
<organism evidence="3 4">
    <name type="scientific">Dactylosporangium salmoneum</name>
    <dbReference type="NCBI Taxonomy" id="53361"/>
    <lineage>
        <taxon>Bacteria</taxon>
        <taxon>Bacillati</taxon>
        <taxon>Actinomycetota</taxon>
        <taxon>Actinomycetes</taxon>
        <taxon>Micromonosporales</taxon>
        <taxon>Micromonosporaceae</taxon>
        <taxon>Dactylosporangium</taxon>
    </lineage>
</organism>
<gene>
    <name evidence="3" type="ORF">GCM10010170_011130</name>
</gene>
<evidence type="ECO:0000313" key="3">
    <source>
        <dbReference type="EMBL" id="GAA2332265.1"/>
    </source>
</evidence>
<protein>
    <recommendedName>
        <fullName evidence="2">Anaphase-promoting complex subunit 5 domain-containing protein</fullName>
    </recommendedName>
</protein>
<keyword evidence="4" id="KW-1185">Reference proteome</keyword>
<proteinExistence type="predicted"/>
<dbReference type="InterPro" id="IPR011990">
    <property type="entry name" value="TPR-like_helical_dom_sf"/>
</dbReference>
<feature type="domain" description="Anaphase-promoting complex subunit 5" evidence="2">
    <location>
        <begin position="12"/>
        <end position="43"/>
    </location>
</feature>
<feature type="domain" description="Anaphase-promoting complex subunit 5" evidence="2">
    <location>
        <begin position="674"/>
        <end position="700"/>
    </location>
</feature>
<evidence type="ECO:0000256" key="1">
    <source>
        <dbReference type="SAM" id="MobiDB-lite"/>
    </source>
</evidence>
<accession>A0ABN3FKE7</accession>
<evidence type="ECO:0000259" key="2">
    <source>
        <dbReference type="Pfam" id="PF12862"/>
    </source>
</evidence>
<reference evidence="3 4" key="1">
    <citation type="journal article" date="2019" name="Int. J. Syst. Evol. Microbiol.">
        <title>The Global Catalogue of Microorganisms (GCM) 10K type strain sequencing project: providing services to taxonomists for standard genome sequencing and annotation.</title>
        <authorList>
            <consortium name="The Broad Institute Genomics Platform"/>
            <consortium name="The Broad Institute Genome Sequencing Center for Infectious Disease"/>
            <person name="Wu L."/>
            <person name="Ma J."/>
        </authorList>
    </citation>
    <scope>NUCLEOTIDE SEQUENCE [LARGE SCALE GENOMIC DNA]</scope>
    <source>
        <strain evidence="3 4">JCM 3272</strain>
    </source>
</reference>